<comment type="caution">
    <text evidence="2">The sequence shown here is derived from an EMBL/GenBank/DDBJ whole genome shotgun (WGS) entry which is preliminary data.</text>
</comment>
<sequence length="144" mass="16036">MKSKYTLKTQPTDKDPMQVIDSIPDEKKQADAKTLLDIFEKTVGKPPVVWGEKFIGYGTCKYRCASGYSGEIYATGFSVTKRKITLHLYLDEPELQSYLKRLGKTTSGKSCVYINKLADIDTSVLAEMLGKAMSYASKLSDKDA</sequence>
<reference evidence="2 3" key="1">
    <citation type="journal article" date="2019" name="Anaerobe">
        <title>Detection of Robinsoniella peoriensis in multiple bone samples of a trauma patient.</title>
        <authorList>
            <person name="Schrottner P."/>
            <person name="Hartwich K."/>
            <person name="Bunk B."/>
            <person name="Schober I."/>
            <person name="Helbig S."/>
            <person name="Rudolph W.W."/>
            <person name="Gunzer F."/>
        </authorList>
    </citation>
    <scope>NUCLEOTIDE SEQUENCE [LARGE SCALE GENOMIC DNA]</scope>
    <source>
        <strain evidence="2 3">DSM 106044</strain>
    </source>
</reference>
<dbReference type="RefSeq" id="WP_027292212.1">
    <property type="nucleotide sequence ID" value="NZ_CABMJZ010000106.1"/>
</dbReference>
<keyword evidence="3" id="KW-1185">Reference proteome</keyword>
<evidence type="ECO:0000259" key="1">
    <source>
        <dbReference type="Pfam" id="PF08818"/>
    </source>
</evidence>
<dbReference type="OrthoDB" id="5951444at2"/>
<evidence type="ECO:0000313" key="2">
    <source>
        <dbReference type="EMBL" id="TLC99530.1"/>
    </source>
</evidence>
<evidence type="ECO:0000313" key="3">
    <source>
        <dbReference type="Proteomes" id="UP000306509"/>
    </source>
</evidence>
<proteinExistence type="predicted"/>
<gene>
    <name evidence="2" type="ORF">DSM106044_03733</name>
</gene>
<dbReference type="Proteomes" id="UP000306509">
    <property type="component" value="Unassembled WGS sequence"/>
</dbReference>
<feature type="domain" description="YdhG-like" evidence="1">
    <location>
        <begin position="28"/>
        <end position="133"/>
    </location>
</feature>
<dbReference type="AlphaFoldDB" id="A0A4U8Q447"/>
<dbReference type="STRING" id="180332.GCA_000797495_01096"/>
<protein>
    <recommendedName>
        <fullName evidence="1">YdhG-like domain-containing protein</fullName>
    </recommendedName>
</protein>
<dbReference type="InterPro" id="IPR014922">
    <property type="entry name" value="YdhG-like"/>
</dbReference>
<dbReference type="Pfam" id="PF08818">
    <property type="entry name" value="DUF1801"/>
    <property type="match status" value="1"/>
</dbReference>
<organism evidence="2 3">
    <name type="scientific">Robinsoniella peoriensis</name>
    <dbReference type="NCBI Taxonomy" id="180332"/>
    <lineage>
        <taxon>Bacteria</taxon>
        <taxon>Bacillati</taxon>
        <taxon>Bacillota</taxon>
        <taxon>Clostridia</taxon>
        <taxon>Lachnospirales</taxon>
        <taxon>Lachnospiraceae</taxon>
        <taxon>Robinsoniella</taxon>
    </lineage>
</organism>
<accession>A0A4U8Q447</accession>
<name>A0A4U8Q447_9FIRM</name>
<dbReference type="EMBL" id="QGQD01000069">
    <property type="protein sequence ID" value="TLC99530.1"/>
    <property type="molecule type" value="Genomic_DNA"/>
</dbReference>